<organism evidence="2">
    <name type="scientific">Caldilineaceae bacterium SB0664_bin_27</name>
    <dbReference type="NCBI Taxonomy" id="2605260"/>
    <lineage>
        <taxon>Bacteria</taxon>
        <taxon>Bacillati</taxon>
        <taxon>Chloroflexota</taxon>
        <taxon>Caldilineae</taxon>
        <taxon>Caldilineales</taxon>
        <taxon>Caldilineaceae</taxon>
    </lineage>
</organism>
<dbReference type="InterPro" id="IPR002850">
    <property type="entry name" value="PIN_toxin-like"/>
</dbReference>
<dbReference type="SMART" id="SM00670">
    <property type="entry name" value="PINc"/>
    <property type="match status" value="1"/>
</dbReference>
<dbReference type="Pfam" id="PF13470">
    <property type="entry name" value="PIN_3"/>
    <property type="match status" value="1"/>
</dbReference>
<dbReference type="EMBL" id="VXRG01000004">
    <property type="protein sequence ID" value="MXY91920.1"/>
    <property type="molecule type" value="Genomic_DNA"/>
</dbReference>
<dbReference type="Gene3D" id="3.40.50.1010">
    <property type="entry name" value="5'-nuclease"/>
    <property type="match status" value="1"/>
</dbReference>
<reference evidence="2" key="1">
    <citation type="submission" date="2019-09" db="EMBL/GenBank/DDBJ databases">
        <title>Characterisation of the sponge microbiome using genome-centric metagenomics.</title>
        <authorList>
            <person name="Engelberts J.P."/>
            <person name="Robbins S.J."/>
            <person name="De Goeij J.M."/>
            <person name="Aranda M."/>
            <person name="Bell S.C."/>
            <person name="Webster N.S."/>
        </authorList>
    </citation>
    <scope>NUCLEOTIDE SEQUENCE</scope>
    <source>
        <strain evidence="2">SB0664_bin_27</strain>
    </source>
</reference>
<dbReference type="PANTHER" id="PTHR34610">
    <property type="entry name" value="SSL7007 PROTEIN"/>
    <property type="match status" value="1"/>
</dbReference>
<dbReference type="InterPro" id="IPR029060">
    <property type="entry name" value="PIN-like_dom_sf"/>
</dbReference>
<dbReference type="NCBIfam" id="TIGR00305">
    <property type="entry name" value="putative toxin-antitoxin system toxin component, PIN family"/>
    <property type="match status" value="1"/>
</dbReference>
<evidence type="ECO:0000313" key="2">
    <source>
        <dbReference type="EMBL" id="MXY91920.1"/>
    </source>
</evidence>
<dbReference type="AlphaFoldDB" id="A0A6B0YLZ7"/>
<accession>A0A6B0YLZ7</accession>
<sequence length="150" mass="16637">MRVVLDTNVWISSLITPTGTPATVLSNLRDHILIASEEMLEEIQRVLRYDRIAKRYNLTPEKVSAYLDNIREKVELVSADLPDSPIVESDPSDDKFLVCAVKGKADCIVSGDRHLLRLANYRGIPIVSPATILAFLESESSQVNGFRSGP</sequence>
<proteinExistence type="predicted"/>
<dbReference type="InterPro" id="IPR002716">
    <property type="entry name" value="PIN_dom"/>
</dbReference>
<dbReference type="SUPFAM" id="SSF88723">
    <property type="entry name" value="PIN domain-like"/>
    <property type="match status" value="1"/>
</dbReference>
<evidence type="ECO:0000259" key="1">
    <source>
        <dbReference type="SMART" id="SM00670"/>
    </source>
</evidence>
<feature type="domain" description="PIN" evidence="1">
    <location>
        <begin position="1"/>
        <end position="117"/>
    </location>
</feature>
<protein>
    <submittedName>
        <fullName evidence="2">Putative toxin-antitoxin system toxin component, PIN family</fullName>
    </submittedName>
</protein>
<name>A0A6B0YLZ7_9CHLR</name>
<gene>
    <name evidence="2" type="ORF">F4Y42_00550</name>
</gene>
<dbReference type="PANTHER" id="PTHR34610:SF4">
    <property type="entry name" value="SLL8027 PROTEIN"/>
    <property type="match status" value="1"/>
</dbReference>
<comment type="caution">
    <text evidence="2">The sequence shown here is derived from an EMBL/GenBank/DDBJ whole genome shotgun (WGS) entry which is preliminary data.</text>
</comment>